<dbReference type="KEGG" id="cbr:CBG_09954"/>
<accession>A8XA14</accession>
<sequence>MGTFWVQYFNCILHLTYVSKDCFVLTSEFIINDTVISIDPIVTHFLKNSDSFFFAKFIPNFIQTFRSSSNMPTIFFVTLGTFVLSLPLFFLQFYLVFFLWSLVEPRYTIAVCTFVKCITSSTTSCAQVLPLVRNGISVGEKNKKGLQPVAIYRYFIVVRNRKMPSWFVVVVHSFISIVFFVIAILNFPLGEFETNDQCAILRFSKVMEAVRISLTLGLNLFAVLINIAIYTFVKKYDKRNVDVHRRRVQLTYSMLLQSMIPILVSIPLLVGSFDFYFGYTLPSGFTSRWYATTFLSPFLTPISSMLSLRTIRHELLSVLLSSSIFNGTRKISNLVTKTSKTNAVPQSSDYSAA</sequence>
<protein>
    <submittedName>
        <fullName evidence="2">Protein CBG09954</fullName>
    </submittedName>
</protein>
<dbReference type="PANTHER" id="PTHR38614">
    <property type="entry name" value="PROTEIN CBG09954"/>
    <property type="match status" value="1"/>
</dbReference>
<dbReference type="SUPFAM" id="SSF81321">
    <property type="entry name" value="Family A G protein-coupled receptor-like"/>
    <property type="match status" value="1"/>
</dbReference>
<dbReference type="OMA" id="ETNDQCA"/>
<evidence type="ECO:0000313" key="4">
    <source>
        <dbReference type="WormBase" id="CBG09954"/>
    </source>
</evidence>
<name>A8XA14_CAEBR</name>
<dbReference type="HOGENOM" id="CLU_872182_0_0_1"/>
<dbReference type="FunCoup" id="A8XA14">
    <property type="interactions" value="2"/>
</dbReference>
<dbReference type="GeneID" id="8583624"/>
<feature type="transmembrane region" description="Helical" evidence="1">
    <location>
        <begin position="289"/>
        <end position="308"/>
    </location>
</feature>
<feature type="transmembrane region" description="Helical" evidence="1">
    <location>
        <begin position="74"/>
        <end position="100"/>
    </location>
</feature>
<dbReference type="InterPro" id="IPR010601">
    <property type="entry name" value="DUF1182"/>
</dbReference>
<evidence type="ECO:0000313" key="2">
    <source>
        <dbReference type="EMBL" id="CAP29479.2"/>
    </source>
</evidence>
<keyword evidence="3" id="KW-1185">Reference proteome</keyword>
<dbReference type="AlphaFoldDB" id="A8XA14"/>
<dbReference type="EMBL" id="HE601459">
    <property type="protein sequence ID" value="CAP29479.2"/>
    <property type="molecule type" value="Genomic_DNA"/>
</dbReference>
<dbReference type="Pfam" id="PF06681">
    <property type="entry name" value="DUF1182"/>
    <property type="match status" value="1"/>
</dbReference>
<feature type="transmembrane region" description="Helical" evidence="1">
    <location>
        <begin position="209"/>
        <end position="233"/>
    </location>
</feature>
<reference evidence="2 3" key="2">
    <citation type="journal article" date="2011" name="PLoS Genet.">
        <title>Caenorhabditis briggsae recombinant inbred line genotypes reveal inter-strain incompatibility and the evolution of recombination.</title>
        <authorList>
            <person name="Ross J.A."/>
            <person name="Koboldt D.C."/>
            <person name="Staisch J.E."/>
            <person name="Chamberlin H.M."/>
            <person name="Gupta B.P."/>
            <person name="Miller R.D."/>
            <person name="Baird S.E."/>
            <person name="Haag E.S."/>
        </authorList>
    </citation>
    <scope>NUCLEOTIDE SEQUENCE [LARGE SCALE GENOMIC DNA]</scope>
    <source>
        <strain evidence="2 3">AF16</strain>
    </source>
</reference>
<dbReference type="PANTHER" id="PTHR38614:SF4">
    <property type="entry name" value="PROTEIN CBG09954"/>
    <property type="match status" value="1"/>
</dbReference>
<evidence type="ECO:0000313" key="3">
    <source>
        <dbReference type="Proteomes" id="UP000008549"/>
    </source>
</evidence>
<dbReference type="eggNOG" id="ENOG502TGCY">
    <property type="taxonomic scope" value="Eukaryota"/>
</dbReference>
<feature type="transmembrane region" description="Helical" evidence="1">
    <location>
        <begin position="166"/>
        <end position="189"/>
    </location>
</feature>
<evidence type="ECO:0000256" key="1">
    <source>
        <dbReference type="SAM" id="Phobius"/>
    </source>
</evidence>
<dbReference type="RefSeq" id="XP_045094158.1">
    <property type="nucleotide sequence ID" value="XM_045244220.1"/>
</dbReference>
<feature type="transmembrane region" description="Helical" evidence="1">
    <location>
        <begin position="254"/>
        <end position="277"/>
    </location>
</feature>
<organism evidence="2 3">
    <name type="scientific">Caenorhabditis briggsae</name>
    <dbReference type="NCBI Taxonomy" id="6238"/>
    <lineage>
        <taxon>Eukaryota</taxon>
        <taxon>Metazoa</taxon>
        <taxon>Ecdysozoa</taxon>
        <taxon>Nematoda</taxon>
        <taxon>Chromadorea</taxon>
        <taxon>Rhabditida</taxon>
        <taxon>Rhabditina</taxon>
        <taxon>Rhabditomorpha</taxon>
        <taxon>Rhabditoidea</taxon>
        <taxon>Rhabditidae</taxon>
        <taxon>Peloderinae</taxon>
        <taxon>Caenorhabditis</taxon>
    </lineage>
</organism>
<dbReference type="Proteomes" id="UP000008549">
    <property type="component" value="Unassembled WGS sequence"/>
</dbReference>
<dbReference type="InParanoid" id="A8XA14"/>
<dbReference type="CTD" id="8583624"/>
<dbReference type="WormBase" id="CBG09954">
    <property type="protein sequence ID" value="CBP38804"/>
    <property type="gene ID" value="WBGene00031449"/>
</dbReference>
<proteinExistence type="predicted"/>
<keyword evidence="1" id="KW-0472">Membrane</keyword>
<keyword evidence="1" id="KW-0812">Transmembrane</keyword>
<reference evidence="2 3" key="1">
    <citation type="journal article" date="2003" name="PLoS Biol.">
        <title>The genome sequence of Caenorhabditis briggsae: a platform for comparative genomics.</title>
        <authorList>
            <person name="Stein L.D."/>
            <person name="Bao Z."/>
            <person name="Blasiar D."/>
            <person name="Blumenthal T."/>
            <person name="Brent M.R."/>
            <person name="Chen N."/>
            <person name="Chinwalla A."/>
            <person name="Clarke L."/>
            <person name="Clee C."/>
            <person name="Coghlan A."/>
            <person name="Coulson A."/>
            <person name="D'Eustachio P."/>
            <person name="Fitch D.H."/>
            <person name="Fulton L.A."/>
            <person name="Fulton R.E."/>
            <person name="Griffiths-Jones S."/>
            <person name="Harris T.W."/>
            <person name="Hillier L.W."/>
            <person name="Kamath R."/>
            <person name="Kuwabara P.E."/>
            <person name="Mardis E.R."/>
            <person name="Marra M.A."/>
            <person name="Miner T.L."/>
            <person name="Minx P."/>
            <person name="Mullikin J.C."/>
            <person name="Plumb R.W."/>
            <person name="Rogers J."/>
            <person name="Schein J.E."/>
            <person name="Sohrmann M."/>
            <person name="Spieth J."/>
            <person name="Stajich J.E."/>
            <person name="Wei C."/>
            <person name="Willey D."/>
            <person name="Wilson R.K."/>
            <person name="Durbin R."/>
            <person name="Waterston R.H."/>
        </authorList>
    </citation>
    <scope>NUCLEOTIDE SEQUENCE [LARGE SCALE GENOMIC DNA]</scope>
    <source>
        <strain evidence="2 3">AF16</strain>
    </source>
</reference>
<keyword evidence="1" id="KW-1133">Transmembrane helix</keyword>
<gene>
    <name evidence="2 4" type="ORF">CBG09954</name>
    <name evidence="2" type="ORF">CBG_09954</name>
</gene>